<dbReference type="EMBL" id="JARJLG010000059">
    <property type="protein sequence ID" value="KAJ7757202.1"/>
    <property type="molecule type" value="Genomic_DNA"/>
</dbReference>
<dbReference type="Proteomes" id="UP001215280">
    <property type="component" value="Unassembled WGS sequence"/>
</dbReference>
<accession>A0AAD7J4Z4</accession>
<organism evidence="1 2">
    <name type="scientific">Mycena maculata</name>
    <dbReference type="NCBI Taxonomy" id="230809"/>
    <lineage>
        <taxon>Eukaryota</taxon>
        <taxon>Fungi</taxon>
        <taxon>Dikarya</taxon>
        <taxon>Basidiomycota</taxon>
        <taxon>Agaricomycotina</taxon>
        <taxon>Agaricomycetes</taxon>
        <taxon>Agaricomycetidae</taxon>
        <taxon>Agaricales</taxon>
        <taxon>Marasmiineae</taxon>
        <taxon>Mycenaceae</taxon>
        <taxon>Mycena</taxon>
    </lineage>
</organism>
<dbReference type="AlphaFoldDB" id="A0AAD7J4Z4"/>
<keyword evidence="2" id="KW-1185">Reference proteome</keyword>
<name>A0AAD7J4Z4_9AGAR</name>
<proteinExistence type="predicted"/>
<evidence type="ECO:0000313" key="1">
    <source>
        <dbReference type="EMBL" id="KAJ7757202.1"/>
    </source>
</evidence>
<comment type="caution">
    <text evidence="1">The sequence shown here is derived from an EMBL/GenBank/DDBJ whole genome shotgun (WGS) entry which is preliminary data.</text>
</comment>
<reference evidence="1" key="1">
    <citation type="submission" date="2023-03" db="EMBL/GenBank/DDBJ databases">
        <title>Massive genome expansion in bonnet fungi (Mycena s.s.) driven by repeated elements and novel gene families across ecological guilds.</title>
        <authorList>
            <consortium name="Lawrence Berkeley National Laboratory"/>
            <person name="Harder C.B."/>
            <person name="Miyauchi S."/>
            <person name="Viragh M."/>
            <person name="Kuo A."/>
            <person name="Thoen E."/>
            <person name="Andreopoulos B."/>
            <person name="Lu D."/>
            <person name="Skrede I."/>
            <person name="Drula E."/>
            <person name="Henrissat B."/>
            <person name="Morin E."/>
            <person name="Kohler A."/>
            <person name="Barry K."/>
            <person name="LaButti K."/>
            <person name="Morin E."/>
            <person name="Salamov A."/>
            <person name="Lipzen A."/>
            <person name="Mereny Z."/>
            <person name="Hegedus B."/>
            <person name="Baldrian P."/>
            <person name="Stursova M."/>
            <person name="Weitz H."/>
            <person name="Taylor A."/>
            <person name="Grigoriev I.V."/>
            <person name="Nagy L.G."/>
            <person name="Martin F."/>
            <person name="Kauserud H."/>
        </authorList>
    </citation>
    <scope>NUCLEOTIDE SEQUENCE</scope>
    <source>
        <strain evidence="1">CBHHK188m</strain>
    </source>
</reference>
<sequence>MSVGTLHMCTNADAAVRKMARIVRIWSEVGTRRDILKCRRHALVPPNLIDDGFETTRSGKLWYPISFKVGPLDGIFGFDMVPSEPQGTTNLHPPSGLKLVLRAASDSNGVTTLTLSTSGESHSASNERASEYIFGDQSNGNVLSSVYTDPFDRDFSRYCEERRTSGPLMLDCDRSNALDHLFFQGLDTDNPLYCEDEQRTSGPSIPILDLFPSETMETRNIYCDGSSTLDLLSDSGCPHSYKIGIFSPACNTEHIQLFPLQLSTAQIALFEIPAFRTTLFPILYRYTYITKTAEKVWREVYAGFPVHDGLHTGFLAEARPDAT</sequence>
<protein>
    <submittedName>
        <fullName evidence="1">Uncharacterized protein</fullName>
    </submittedName>
</protein>
<gene>
    <name evidence="1" type="ORF">DFH07DRAFT_1025556</name>
</gene>
<evidence type="ECO:0000313" key="2">
    <source>
        <dbReference type="Proteomes" id="UP001215280"/>
    </source>
</evidence>